<keyword evidence="3" id="KW-0732">Signal</keyword>
<dbReference type="InterPro" id="IPR029058">
    <property type="entry name" value="AB_hydrolase_fold"/>
</dbReference>
<dbReference type="InterPro" id="IPR051601">
    <property type="entry name" value="Serine_prot/Carboxylest_S33"/>
</dbReference>
<evidence type="ECO:0000259" key="4">
    <source>
        <dbReference type="Pfam" id="PF00561"/>
    </source>
</evidence>
<comment type="caution">
    <text evidence="6">The sequence shown here is derived from an EMBL/GenBank/DDBJ whole genome shotgun (WGS) entry which is preliminary data.</text>
</comment>
<protein>
    <recommendedName>
        <fullName evidence="8">Peptidase S33 tripeptidyl aminopeptidase-like C-terminal domain-containing protein</fullName>
    </recommendedName>
</protein>
<evidence type="ECO:0000256" key="2">
    <source>
        <dbReference type="ARBA" id="ARBA00022801"/>
    </source>
</evidence>
<feature type="domain" description="Peptidase S33 tripeptidyl aminopeptidase-like C-terminal" evidence="5">
    <location>
        <begin position="444"/>
        <end position="551"/>
    </location>
</feature>
<dbReference type="Pfam" id="PF08386">
    <property type="entry name" value="Abhydrolase_4"/>
    <property type="match status" value="1"/>
</dbReference>
<accession>T0KV23</accession>
<dbReference type="OrthoDB" id="425534at2759"/>
<name>T0KV23_COLGC</name>
<reference evidence="7" key="1">
    <citation type="journal article" date="2013" name="Mol. Plant Microbe Interact.">
        <title>Global aspects of pacC regulation of pathogenicity genes in Colletotrichum gloeosporioides as revealed by transcriptome analysis.</title>
        <authorList>
            <person name="Alkan N."/>
            <person name="Meng X."/>
            <person name="Friedlander G."/>
            <person name="Reuveni E."/>
            <person name="Sukno S."/>
            <person name="Sherman A."/>
            <person name="Thon M."/>
            <person name="Fluhr R."/>
            <person name="Prusky D."/>
        </authorList>
    </citation>
    <scope>NUCLEOTIDE SEQUENCE [LARGE SCALE GENOMIC DNA]</scope>
    <source>
        <strain evidence="7">Cg-14</strain>
    </source>
</reference>
<dbReference type="EMBL" id="AMYD01000057">
    <property type="protein sequence ID" value="EQB59402.1"/>
    <property type="molecule type" value="Genomic_DNA"/>
</dbReference>
<dbReference type="InterPro" id="IPR013595">
    <property type="entry name" value="Pept_S33_TAP-like_C"/>
</dbReference>
<evidence type="ECO:0000259" key="5">
    <source>
        <dbReference type="Pfam" id="PF08386"/>
    </source>
</evidence>
<comment type="similarity">
    <text evidence="1">Belongs to the peptidase S33 family.</text>
</comment>
<evidence type="ECO:0000313" key="6">
    <source>
        <dbReference type="EMBL" id="EQB59402.1"/>
    </source>
</evidence>
<evidence type="ECO:0008006" key="8">
    <source>
        <dbReference type="Google" id="ProtNLM"/>
    </source>
</evidence>
<dbReference type="PANTHER" id="PTHR43248">
    <property type="entry name" value="2-SUCCINYL-6-HYDROXY-2,4-CYCLOHEXADIENE-1-CARBOXYLATE SYNTHASE"/>
    <property type="match status" value="1"/>
</dbReference>
<dbReference type="PANTHER" id="PTHR43248:SF25">
    <property type="entry name" value="AB HYDROLASE-1 DOMAIN-CONTAINING PROTEIN-RELATED"/>
    <property type="match status" value="1"/>
</dbReference>
<organism evidence="6 7">
    <name type="scientific">Colletotrichum gloeosporioides (strain Cg-14)</name>
    <name type="common">Anthracnose fungus</name>
    <name type="synonym">Glomerella cingulata</name>
    <dbReference type="NCBI Taxonomy" id="1237896"/>
    <lineage>
        <taxon>Eukaryota</taxon>
        <taxon>Fungi</taxon>
        <taxon>Dikarya</taxon>
        <taxon>Ascomycota</taxon>
        <taxon>Pezizomycotina</taxon>
        <taxon>Sordariomycetes</taxon>
        <taxon>Hypocreomycetidae</taxon>
        <taxon>Glomerellales</taxon>
        <taxon>Glomerellaceae</taxon>
        <taxon>Colletotrichum</taxon>
        <taxon>Colletotrichum gloeosporioides species complex</taxon>
    </lineage>
</organism>
<evidence type="ECO:0000256" key="1">
    <source>
        <dbReference type="ARBA" id="ARBA00010088"/>
    </source>
</evidence>
<dbReference type="STRING" id="1237896.T0KV23"/>
<dbReference type="HOGENOM" id="CLU_013364_5_2_1"/>
<dbReference type="SUPFAM" id="SSF53474">
    <property type="entry name" value="alpha/beta-Hydrolases"/>
    <property type="match status" value="1"/>
</dbReference>
<keyword evidence="2" id="KW-0378">Hydrolase</keyword>
<feature type="domain" description="AB hydrolase-1" evidence="4">
    <location>
        <begin position="92"/>
        <end position="265"/>
    </location>
</feature>
<evidence type="ECO:0000256" key="3">
    <source>
        <dbReference type="SAM" id="SignalP"/>
    </source>
</evidence>
<dbReference type="GO" id="GO:0016787">
    <property type="term" value="F:hydrolase activity"/>
    <property type="evidence" value="ECO:0007669"/>
    <property type="project" value="UniProtKB-KW"/>
</dbReference>
<dbReference type="AlphaFoldDB" id="T0KV23"/>
<feature type="signal peptide" evidence="3">
    <location>
        <begin position="1"/>
        <end position="17"/>
    </location>
</feature>
<proteinExistence type="inferred from homology"/>
<sequence length="574" mass="62033">MKLHFTLIGAFAAFGQTAFDTSSSPTDFSWVSTPPSKELKYYDCYGSFQCARLQVPLHWSNPNLKTNTTVAVAIIKLPATVSEGDKTFGGSVLINPGGPGDSGTDLLLRSGSRFQSLLAGERNYEIIGFDPRGVNLTTPHGDCYKGDELSRKLDQERNTGLSPITEDLNALNYHYASASGKSELCEVDGVDGIWGHLNTASVARDMVEIIDRIDDLRWHNRNLTKPADTPKPRLQYIGISYGSFLGNTFASMFPERVGRIMVDGIVDAEDYTKVTWQKNLNDAEIVLQYFYQICYDSGDGCPIRLSSDKEAADIKSRIDTFLNALDLRPISVVHGGKIDLITSPAVRLLILTLIYQTDRFELLALGLGALITGEYVSFLDIISGDAPEITCGGTASHDEAPPYTWSEDVAYGIVCSDAVDGVADRKLSVSDDLVRILDTQAPTTGVAWGDRVIACADRKIRPPYTFTGPFGSPAANASDPNAPEAPLLITSSRLDPATPVANAFTLQKQHVGSGVVIQESAGHGVTGAGVNSCTAKVIREFFLSGKVPLNFTICQAECVPTIPAERSNCSAPLW</sequence>
<dbReference type="Proteomes" id="UP000015530">
    <property type="component" value="Unassembled WGS sequence"/>
</dbReference>
<dbReference type="Pfam" id="PF00561">
    <property type="entry name" value="Abhydrolase_1"/>
    <property type="match status" value="1"/>
</dbReference>
<dbReference type="Gene3D" id="3.40.50.1820">
    <property type="entry name" value="alpha/beta hydrolase"/>
    <property type="match status" value="1"/>
</dbReference>
<evidence type="ECO:0000313" key="7">
    <source>
        <dbReference type="Proteomes" id="UP000015530"/>
    </source>
</evidence>
<dbReference type="OMA" id="LWIGNTA"/>
<gene>
    <name evidence="6" type="ORF">CGLO_00214</name>
</gene>
<dbReference type="InterPro" id="IPR000073">
    <property type="entry name" value="AB_hydrolase_1"/>
</dbReference>
<feature type="chain" id="PRO_5004579429" description="Peptidase S33 tripeptidyl aminopeptidase-like C-terminal domain-containing protein" evidence="3">
    <location>
        <begin position="18"/>
        <end position="574"/>
    </location>
</feature>